<gene>
    <name evidence="1" type="ordered locus">VNG_2673H</name>
</gene>
<protein>
    <submittedName>
        <fullName evidence="2">Spurious ORF</fullName>
    </submittedName>
</protein>
<reference evidence="2" key="3">
    <citation type="journal article" date="2015" name="Life">
        <title>A manual curation strategy to improve genome annotation: application to a set of haloarchael genomes.</title>
        <authorList>
            <person name="Pfeiffer F."/>
            <person name="Oesterhelt D."/>
        </authorList>
    </citation>
    <scope>NUCLEOTIDE SEQUENCE</scope>
    <source>
        <strain evidence="2">NRC-1</strain>
    </source>
</reference>
<dbReference type="PIR" id="E84416">
    <property type="entry name" value="E84416"/>
</dbReference>
<reference evidence="2" key="4">
    <citation type="journal article" date="2019" name="Microbiol. Resour. Announc.">
        <title>The genome of the Halobacterium salinarum type strain is closely related to that of the laboratory strains NRC-1 and R1.</title>
        <authorList>
            <person name="Pfeiffer F."/>
            <person name="Marchfelder A."/>
            <person name="Habermann B.H."/>
            <person name="Dyall-Smith M."/>
        </authorList>
    </citation>
    <scope>NUCLEOTIDE SEQUENCE</scope>
    <source>
        <strain evidence="2">NRC-1</strain>
    </source>
</reference>
<evidence type="ECO:0000313" key="2">
    <source>
        <dbReference type="EMBL" id="DAC79468.1"/>
    </source>
</evidence>
<dbReference type="HOGENOM" id="CLU_3353870_0_0_2"/>
<reference evidence="2" key="2">
    <citation type="journal article" date="2008" name="Genomics">
        <title>Evolution in the laboratory: the genome of Halobacterium salinarum strain R1 compared to that of strain NRC-1.</title>
        <authorList>
            <person name="Pfeiffer F."/>
            <person name="Schuster S.C."/>
            <person name="Broicher A."/>
            <person name="Falb M."/>
            <person name="Palm P."/>
            <person name="Rodewald K."/>
            <person name="Ruepp A."/>
            <person name="Soppa J."/>
            <person name="Tittor J."/>
            <person name="Oesterhelt D."/>
        </authorList>
    </citation>
    <scope>NUCLEOTIDE SEQUENCE</scope>
    <source>
        <strain evidence="2">NRC-1</strain>
    </source>
</reference>
<sequence>MEPGVSENCCADWFGWAVAGAIDIEELETWTDCELS</sequence>
<dbReference type="Proteomes" id="UP000000554">
    <property type="component" value="Chromosome"/>
</dbReference>
<keyword evidence="3" id="KW-1185">Reference proteome</keyword>
<dbReference type="AlphaFoldDB" id="Q9HM74"/>
<dbReference type="EMBL" id="AE004437">
    <property type="protein sequence ID" value="AAG20697.1"/>
    <property type="molecule type" value="Genomic_DNA"/>
</dbReference>
<dbReference type="KEGG" id="hal:VNG_2673H"/>
<evidence type="ECO:0000313" key="1">
    <source>
        <dbReference type="EMBL" id="AAG20697.1"/>
    </source>
</evidence>
<proteinExistence type="predicted"/>
<reference evidence="1 3" key="1">
    <citation type="journal article" date="2000" name="Proc. Natl. Acad. Sci. U.S.A.">
        <title>Genome sequence of Halobacterium species NRC-1.</title>
        <authorList>
            <person name="Ng W.V."/>
            <person name="Kennedy S.P."/>
            <person name="Mahairas G.G."/>
            <person name="Berquist B."/>
            <person name="Pan M."/>
            <person name="Shukla H.D."/>
            <person name="Lasky S.R."/>
            <person name="Baliga N.S."/>
            <person name="Thorsson V."/>
            <person name="Sbrogna J."/>
            <person name="Swartzell S."/>
            <person name="Weir D."/>
            <person name="Hall J."/>
            <person name="Dahl T.A."/>
            <person name="Welti R."/>
            <person name="Goo Y.A."/>
            <person name="Leithauser B."/>
            <person name="Keller K."/>
            <person name="Cruz R."/>
            <person name="Danson M.J."/>
            <person name="Hough D.W."/>
            <person name="Maddocks D.G."/>
            <person name="Jablonski P.E."/>
            <person name="Krebs M.P."/>
            <person name="Angevine C.M."/>
            <person name="Dale H."/>
            <person name="Isenbarger T.A."/>
            <person name="Peck R.F."/>
            <person name="Pohlschroder M."/>
            <person name="Spudich J.L."/>
            <person name="Jung K.W."/>
            <person name="Alam M."/>
            <person name="Freitas T."/>
            <person name="Hou S."/>
            <person name="Daniels C.J."/>
            <person name="Dennis P.P."/>
            <person name="Omer A.D."/>
            <person name="Ebhardt H."/>
            <person name="Lowe T.M."/>
            <person name="Liang P."/>
            <person name="Riley M."/>
            <person name="Hood L."/>
            <person name="DasSarma S."/>
        </authorList>
    </citation>
    <scope>NUCLEOTIDE SEQUENCE [LARGE SCALE GENOMIC DNA]</scope>
    <source>
        <strain evidence="3">ATCC 700922 / JCM 11081 / NRC-1</strain>
        <strain evidence="1">NRC-1</strain>
    </source>
</reference>
<dbReference type="EMBL" id="BK010829">
    <property type="protein sequence ID" value="DAC79468.1"/>
    <property type="molecule type" value="Genomic_DNA"/>
</dbReference>
<accession>Q9HM74</accession>
<organism evidence="1 3">
    <name type="scientific">Halobacterium salinarum (strain ATCC 700922 / JCM 11081 / NRC-1)</name>
    <name type="common">Halobacterium halobium</name>
    <dbReference type="NCBI Taxonomy" id="64091"/>
    <lineage>
        <taxon>Archaea</taxon>
        <taxon>Methanobacteriati</taxon>
        <taxon>Methanobacteriota</taxon>
        <taxon>Stenosarchaea group</taxon>
        <taxon>Halobacteria</taxon>
        <taxon>Halobacteriales</taxon>
        <taxon>Halobacteriaceae</taxon>
        <taxon>Halobacterium</taxon>
        <taxon>Halobacterium salinarum NRC-34001</taxon>
    </lineage>
</organism>
<evidence type="ECO:0000313" key="3">
    <source>
        <dbReference type="Proteomes" id="UP000000554"/>
    </source>
</evidence>
<name>Q9HM74_HALSA</name>
<dbReference type="PaxDb" id="64091-VNG_2673H"/>